<feature type="region of interest" description="Disordered" evidence="1">
    <location>
        <begin position="64"/>
        <end position="99"/>
    </location>
</feature>
<keyword evidence="3" id="KW-1185">Reference proteome</keyword>
<name>A0ABT4UXF9_9PSEU</name>
<accession>A0ABT4UXF9</accession>
<gene>
    <name evidence="2" type="ORF">OU415_13090</name>
</gene>
<proteinExistence type="predicted"/>
<comment type="caution">
    <text evidence="2">The sequence shown here is derived from an EMBL/GenBank/DDBJ whole genome shotgun (WGS) entry which is preliminary data.</text>
</comment>
<dbReference type="EMBL" id="JAQGLA010000015">
    <property type="protein sequence ID" value="MDA3626375.1"/>
    <property type="molecule type" value="Genomic_DNA"/>
</dbReference>
<reference evidence="2 3" key="1">
    <citation type="submission" date="2022-11" db="EMBL/GenBank/DDBJ databases">
        <title>Draft genome sequence of Saccharopolyspora sp. WRP15-2 isolated from rhizosphere soils of wild rice in Thailand.</title>
        <authorList>
            <person name="Duangmal K."/>
            <person name="Kammanee S."/>
            <person name="Muangham S."/>
        </authorList>
    </citation>
    <scope>NUCLEOTIDE SEQUENCE [LARGE SCALE GENOMIC DNA]</scope>
    <source>
        <strain evidence="2 3">WRP15-2</strain>
    </source>
</reference>
<protein>
    <submittedName>
        <fullName evidence="2">Uncharacterized protein</fullName>
    </submittedName>
</protein>
<dbReference type="Proteomes" id="UP001210380">
    <property type="component" value="Unassembled WGS sequence"/>
</dbReference>
<sequence>MINSLAGFALAASIGIGALLASPIVMSWVEHRMLGPRTPARGRHRRPATRPHLPAFRWRDVIPAPRRASVGGPGAMRKPGQRGGFDRPTAVRSRVKQRS</sequence>
<organism evidence="2 3">
    <name type="scientific">Saccharopolyspora oryzae</name>
    <dbReference type="NCBI Taxonomy" id="2997343"/>
    <lineage>
        <taxon>Bacteria</taxon>
        <taxon>Bacillati</taxon>
        <taxon>Actinomycetota</taxon>
        <taxon>Actinomycetes</taxon>
        <taxon>Pseudonocardiales</taxon>
        <taxon>Pseudonocardiaceae</taxon>
        <taxon>Saccharopolyspora</taxon>
    </lineage>
</organism>
<dbReference type="RefSeq" id="WP_270948966.1">
    <property type="nucleotide sequence ID" value="NZ_JAQGLA010000015.1"/>
</dbReference>
<evidence type="ECO:0000313" key="2">
    <source>
        <dbReference type="EMBL" id="MDA3626375.1"/>
    </source>
</evidence>
<evidence type="ECO:0000313" key="3">
    <source>
        <dbReference type="Proteomes" id="UP001210380"/>
    </source>
</evidence>
<evidence type="ECO:0000256" key="1">
    <source>
        <dbReference type="SAM" id="MobiDB-lite"/>
    </source>
</evidence>